<reference evidence="2" key="1">
    <citation type="submission" date="2022-04" db="EMBL/GenBank/DDBJ databases">
        <title>Systematic whole-genome sequencing reveals an unexpected diversity among actinomycetoma pathogens and provides insights into their antibacterial susceptibilities.</title>
        <authorList>
            <person name="Watson A.K."/>
            <person name="Kepplinger B."/>
            <person name="Bakhiet S.M."/>
            <person name="Mhmoud N.A."/>
            <person name="Chapman J."/>
            <person name="Allenby N."/>
            <person name="Mickiewicz K."/>
            <person name="Goodfellow M."/>
            <person name="Fahal A.H."/>
            <person name="Errington J."/>
        </authorList>
    </citation>
    <scope>NUCLEOTIDE SEQUENCE</scope>
    <source>
        <strain evidence="2">SD 504</strain>
    </source>
</reference>
<sequence length="130" mass="14064">MPIRHVVLPLAFWVAAVPWLLATATGALWGFSTGSDGLFLTFGTRMALVPVLLIGEVVGVVAAFRRHDGLRSDFWPGAGLAFALLALFTVMAVAATWGEWGGILLIWALYTGYVFFVFVFGGLAWKKVFA</sequence>
<organism evidence="2 3">
    <name type="scientific">Streptomyces sudanensis</name>
    <dbReference type="NCBI Taxonomy" id="436397"/>
    <lineage>
        <taxon>Bacteria</taxon>
        <taxon>Bacillati</taxon>
        <taxon>Actinomycetota</taxon>
        <taxon>Actinomycetes</taxon>
        <taxon>Kitasatosporales</taxon>
        <taxon>Streptomycetaceae</taxon>
        <taxon>Streptomyces</taxon>
    </lineage>
</organism>
<proteinExistence type="predicted"/>
<dbReference type="Proteomes" id="UP001056383">
    <property type="component" value="Chromosome"/>
</dbReference>
<evidence type="ECO:0000313" key="2">
    <source>
        <dbReference type="EMBL" id="URN15561.1"/>
    </source>
</evidence>
<dbReference type="RefSeq" id="WP_010469943.1">
    <property type="nucleotide sequence ID" value="NZ_CP095474.1"/>
</dbReference>
<name>A0ABY4T9G2_9ACTN</name>
<keyword evidence="1" id="KW-1133">Transmembrane helix</keyword>
<evidence type="ECO:0000256" key="1">
    <source>
        <dbReference type="SAM" id="Phobius"/>
    </source>
</evidence>
<protein>
    <submittedName>
        <fullName evidence="2">Uncharacterized protein</fullName>
    </submittedName>
</protein>
<keyword evidence="3" id="KW-1185">Reference proteome</keyword>
<keyword evidence="1" id="KW-0472">Membrane</keyword>
<gene>
    <name evidence="2" type="ORF">MW084_05895</name>
</gene>
<evidence type="ECO:0000313" key="3">
    <source>
        <dbReference type="Proteomes" id="UP001056383"/>
    </source>
</evidence>
<dbReference type="EMBL" id="CP095474">
    <property type="protein sequence ID" value="URN15561.1"/>
    <property type="molecule type" value="Genomic_DNA"/>
</dbReference>
<feature type="transmembrane region" description="Helical" evidence="1">
    <location>
        <begin position="103"/>
        <end position="125"/>
    </location>
</feature>
<feature type="transmembrane region" description="Helical" evidence="1">
    <location>
        <begin position="38"/>
        <end position="62"/>
    </location>
</feature>
<keyword evidence="1" id="KW-0812">Transmembrane</keyword>
<accession>A0ABY4T9G2</accession>
<feature type="transmembrane region" description="Helical" evidence="1">
    <location>
        <begin position="74"/>
        <end position="97"/>
    </location>
</feature>